<feature type="domain" description="Glycosyl hydrolase family 13 catalytic" evidence="1">
    <location>
        <begin position="266"/>
        <end position="411"/>
    </location>
</feature>
<dbReference type="OrthoDB" id="394145at2"/>
<reference evidence="2 3" key="1">
    <citation type="submission" date="2019-01" db="EMBL/GenBank/DDBJ databases">
        <authorList>
            <consortium name="Pathogen Informatics"/>
        </authorList>
    </citation>
    <scope>NUCLEOTIDE SEQUENCE [LARGE SCALE GENOMIC DNA]</scope>
    <source>
        <strain evidence="2 3">NCTC10112</strain>
    </source>
</reference>
<dbReference type="GO" id="GO:0005975">
    <property type="term" value="P:carbohydrate metabolic process"/>
    <property type="evidence" value="ECO:0007669"/>
    <property type="project" value="InterPro"/>
</dbReference>
<sequence length="505" mass="59391">MKRLFTYELNVSTFNVEQNQKQGNFKSMQAKLNYFKLLNTNVIFVKDILKDYENVTDIKIVNDKNGSLSDFINLVNNFKKEKIFISPIIDLKKLKKTFLNWKNLMSLYSSMTNDKTTQINFNMLESKYILNNIDPNNNIVDLANFILYFDKIINFYNECNVQCFTLVNFEYLLFGSKNINKNLQRLEDLYKMIKRINPNALVILKSSKYNKRVYSQIFKQYKKGKCADYLYVNHFALNGINLDLPYAKIPNFNYAKFLSQYKFLSQSPFFIMSLGSSLCARINSLWGNEQAYNWEAAKTLLLLNLASKSSFGLYYGDELGMLNNIDIKSWDENNINRANEEKRFYESKKIPFDKYSKAKRMLSSDNANNVLKWDNDKKIYEYPLLNSLNSDKNNVENELSNKMSPLQFLLNMNSFFELEGFNKDYDFINIKVKSNLNKNIFIITLDKHVDPKMQVIFVINLANKNNSLLFIKNKLQVVQSSYFNKIYTEIPKKLSPFESIVFIKK</sequence>
<dbReference type="SUPFAM" id="SSF51445">
    <property type="entry name" value="(Trans)glycosidases"/>
    <property type="match status" value="1"/>
</dbReference>
<protein>
    <recommendedName>
        <fullName evidence="1">Glycosyl hydrolase family 13 catalytic domain-containing protein</fullName>
    </recommendedName>
</protein>
<name>A0A448ZW05_METOS</name>
<gene>
    <name evidence="2" type="ORF">NCTC10112_00220</name>
</gene>
<dbReference type="Gene3D" id="3.20.20.80">
    <property type="entry name" value="Glycosidases"/>
    <property type="match status" value="2"/>
</dbReference>
<proteinExistence type="predicted"/>
<accession>A0A448ZW05</accession>
<dbReference type="KEGG" id="mob:NCTC10112_00220"/>
<dbReference type="EMBL" id="LR214940">
    <property type="protein sequence ID" value="VEU55426.1"/>
    <property type="molecule type" value="Genomic_DNA"/>
</dbReference>
<dbReference type="Proteomes" id="UP000290482">
    <property type="component" value="Chromosome"/>
</dbReference>
<evidence type="ECO:0000259" key="1">
    <source>
        <dbReference type="Pfam" id="PF00128"/>
    </source>
</evidence>
<keyword evidence="3" id="KW-1185">Reference proteome</keyword>
<dbReference type="InterPro" id="IPR006047">
    <property type="entry name" value="GH13_cat_dom"/>
</dbReference>
<dbReference type="InterPro" id="IPR017853">
    <property type="entry name" value="GH"/>
</dbReference>
<dbReference type="Pfam" id="PF00128">
    <property type="entry name" value="Alpha-amylase"/>
    <property type="match status" value="1"/>
</dbReference>
<organism evidence="2 3">
    <name type="scientific">Metamycoplasma orale</name>
    <name type="common">Mycoplasma orale</name>
    <dbReference type="NCBI Taxonomy" id="2121"/>
    <lineage>
        <taxon>Bacteria</taxon>
        <taxon>Bacillati</taxon>
        <taxon>Mycoplasmatota</taxon>
        <taxon>Mycoplasmoidales</taxon>
        <taxon>Metamycoplasmataceae</taxon>
        <taxon>Metamycoplasma</taxon>
    </lineage>
</organism>
<evidence type="ECO:0000313" key="2">
    <source>
        <dbReference type="EMBL" id="VEU55426.1"/>
    </source>
</evidence>
<dbReference type="RefSeq" id="WP_022936178.1">
    <property type="nucleotide sequence ID" value="NZ_LR214940.1"/>
</dbReference>
<evidence type="ECO:0000313" key="3">
    <source>
        <dbReference type="Proteomes" id="UP000290482"/>
    </source>
</evidence>
<dbReference type="AlphaFoldDB" id="A0A448ZW05"/>